<keyword evidence="1" id="KW-0812">Transmembrane</keyword>
<protein>
    <submittedName>
        <fullName evidence="2">Uncharacterized protein</fullName>
    </submittedName>
</protein>
<dbReference type="RefSeq" id="WP_338890871.1">
    <property type="nucleotide sequence ID" value="NZ_CP147846.1"/>
</dbReference>
<evidence type="ECO:0000256" key="1">
    <source>
        <dbReference type="SAM" id="Phobius"/>
    </source>
</evidence>
<name>A0ABZ2PTQ3_9NOCA</name>
<gene>
    <name evidence="2" type="ORF">WDS16_04675</name>
</gene>
<reference evidence="2 3" key="1">
    <citation type="submission" date="2024-03" db="EMBL/GenBank/DDBJ databases">
        <title>Natural products discovery in diverse microorganisms through a two-stage MS feature dereplication strategy.</title>
        <authorList>
            <person name="Zhang R."/>
        </authorList>
    </citation>
    <scope>NUCLEOTIDE SEQUENCE [LARGE SCALE GENOMIC DNA]</scope>
    <source>
        <strain evidence="2 3">18930</strain>
    </source>
</reference>
<evidence type="ECO:0000313" key="2">
    <source>
        <dbReference type="EMBL" id="WXG69846.1"/>
    </source>
</evidence>
<accession>A0ABZ2PTQ3</accession>
<feature type="transmembrane region" description="Helical" evidence="1">
    <location>
        <begin position="56"/>
        <end position="81"/>
    </location>
</feature>
<organism evidence="2 3">
    <name type="scientific">Rhodococcus sovatensis</name>
    <dbReference type="NCBI Taxonomy" id="1805840"/>
    <lineage>
        <taxon>Bacteria</taxon>
        <taxon>Bacillati</taxon>
        <taxon>Actinomycetota</taxon>
        <taxon>Actinomycetes</taxon>
        <taxon>Mycobacteriales</taxon>
        <taxon>Nocardiaceae</taxon>
        <taxon>Rhodococcus</taxon>
    </lineage>
</organism>
<dbReference type="Proteomes" id="UP001432000">
    <property type="component" value="Chromosome"/>
</dbReference>
<keyword evidence="1" id="KW-1133">Transmembrane helix</keyword>
<keyword evidence="1" id="KW-0472">Membrane</keyword>
<proteinExistence type="predicted"/>
<evidence type="ECO:0000313" key="3">
    <source>
        <dbReference type="Proteomes" id="UP001432000"/>
    </source>
</evidence>
<sequence>MLAAFAALDVRYLGNERRARDVYDQVADDNSVVPLSLKGLATKSGSSGKWYYPSRYATWSILYFYGPLALVGGVLLVVALLSGPAEKSGASNLCGERSSQQR</sequence>
<dbReference type="EMBL" id="CP147846">
    <property type="protein sequence ID" value="WXG69846.1"/>
    <property type="molecule type" value="Genomic_DNA"/>
</dbReference>
<keyword evidence="3" id="KW-1185">Reference proteome</keyword>